<protein>
    <submittedName>
        <fullName evidence="3">Uncharacterized protein</fullName>
    </submittedName>
</protein>
<dbReference type="InterPro" id="IPR019546">
    <property type="entry name" value="TAT_signal_bac_arc"/>
</dbReference>
<keyword evidence="4" id="KW-1185">Reference proteome</keyword>
<feature type="region of interest" description="Disordered" evidence="1">
    <location>
        <begin position="1"/>
        <end position="20"/>
    </location>
</feature>
<name>A0A840UXL7_9BACT</name>
<dbReference type="NCBIfam" id="TIGR01409">
    <property type="entry name" value="TAT_signal_seq"/>
    <property type="match status" value="1"/>
</dbReference>
<evidence type="ECO:0000313" key="4">
    <source>
        <dbReference type="Proteomes" id="UP000557717"/>
    </source>
</evidence>
<evidence type="ECO:0000256" key="2">
    <source>
        <dbReference type="SAM" id="Phobius"/>
    </source>
</evidence>
<accession>A0A840UXL7</accession>
<dbReference type="EMBL" id="JACHFD010000002">
    <property type="protein sequence ID" value="MBB5350465.1"/>
    <property type="molecule type" value="Genomic_DNA"/>
</dbReference>
<sequence length="243" mass="26729">MQELPEPGPEDPWEERPEGWRGGTSRRAFVAMCAVGGVVVVLVLVVLFSAVDGRRGGHGLKGEAMNHAKQVGMYLIEFAVDYGSFPGDSTATEVAKNSGSPLDFYDGSSNAVFRQLIAYGCDSEEIFFCRHPEGLRGPDHRISGTHALEAGEVGFSYVHGQSDSSSPDTPILLFPMVSSSYDRFWAMEVYREKAMILRADLSVDWVPIRESGQKAVDEHGIPIMDAAQRYLGGSWPDMRHPKF</sequence>
<gene>
    <name evidence="3" type="ORF">HNR46_000689</name>
</gene>
<dbReference type="RefSeq" id="WP_184015773.1">
    <property type="nucleotide sequence ID" value="NZ_JACHFD010000002.1"/>
</dbReference>
<comment type="caution">
    <text evidence="3">The sequence shown here is derived from an EMBL/GenBank/DDBJ whole genome shotgun (WGS) entry which is preliminary data.</text>
</comment>
<keyword evidence="2" id="KW-0812">Transmembrane</keyword>
<reference evidence="3 4" key="1">
    <citation type="submission" date="2020-08" db="EMBL/GenBank/DDBJ databases">
        <title>Genomic Encyclopedia of Type Strains, Phase IV (KMG-IV): sequencing the most valuable type-strain genomes for metagenomic binning, comparative biology and taxonomic classification.</title>
        <authorList>
            <person name="Goeker M."/>
        </authorList>
    </citation>
    <scope>NUCLEOTIDE SEQUENCE [LARGE SCALE GENOMIC DNA]</scope>
    <source>
        <strain evidence="3 4">YC6886</strain>
    </source>
</reference>
<organism evidence="3 4">
    <name type="scientific">Haloferula luteola</name>
    <dbReference type="NCBI Taxonomy" id="595692"/>
    <lineage>
        <taxon>Bacteria</taxon>
        <taxon>Pseudomonadati</taxon>
        <taxon>Verrucomicrobiota</taxon>
        <taxon>Verrucomicrobiia</taxon>
        <taxon>Verrucomicrobiales</taxon>
        <taxon>Verrucomicrobiaceae</taxon>
        <taxon>Haloferula</taxon>
    </lineage>
</organism>
<dbReference type="Proteomes" id="UP000557717">
    <property type="component" value="Unassembled WGS sequence"/>
</dbReference>
<evidence type="ECO:0000313" key="3">
    <source>
        <dbReference type="EMBL" id="MBB5350465.1"/>
    </source>
</evidence>
<keyword evidence="2" id="KW-1133">Transmembrane helix</keyword>
<dbReference type="AlphaFoldDB" id="A0A840UXL7"/>
<feature type="transmembrane region" description="Helical" evidence="2">
    <location>
        <begin position="28"/>
        <end position="51"/>
    </location>
</feature>
<proteinExistence type="predicted"/>
<keyword evidence="2" id="KW-0472">Membrane</keyword>
<evidence type="ECO:0000256" key="1">
    <source>
        <dbReference type="SAM" id="MobiDB-lite"/>
    </source>
</evidence>